<sequence length="70" mass="8671">MPMNGYRLDLVVKFLEVHKNIKENENFRRFNYRSSDKVYKEFMLYAIGRNINKYHRFLYEKLKKFEGKTA</sequence>
<evidence type="ECO:0000313" key="1">
    <source>
        <dbReference type="EMBL" id="VUX64850.1"/>
    </source>
</evidence>
<keyword evidence="2" id="KW-1185">Reference proteome</keyword>
<dbReference type="AlphaFoldDB" id="A0A564WT25"/>
<protein>
    <submittedName>
        <fullName evidence="1">Uncharacterized protein</fullName>
    </submittedName>
</protein>
<gene>
    <name evidence="1" type="ORF">BWLFYP14_01707</name>
</gene>
<dbReference type="Proteomes" id="UP000366766">
    <property type="component" value="Unassembled WGS sequence"/>
</dbReference>
<evidence type="ECO:0000313" key="2">
    <source>
        <dbReference type="Proteomes" id="UP000366766"/>
    </source>
</evidence>
<proteinExistence type="predicted"/>
<reference evidence="1 2" key="1">
    <citation type="submission" date="2019-07" db="EMBL/GenBank/DDBJ databases">
        <authorList>
            <person name="Chang H.-W."/>
            <person name="Raman A."/>
            <person name="Venkatesh S."/>
            <person name="Gehrig J."/>
        </authorList>
    </citation>
    <scope>NUCLEOTIDE SEQUENCE [LARGE SCALE GENOMIC DNA]</scope>
    <source>
        <strain evidence="1">Blautia_wexlerae_LFYP_14</strain>
    </source>
</reference>
<name>A0A564WT25_9FIRM</name>
<accession>A0A564WT25</accession>
<dbReference type="EMBL" id="CABHOF010000037">
    <property type="protein sequence ID" value="VUX64850.1"/>
    <property type="molecule type" value="Genomic_DNA"/>
</dbReference>
<organism evidence="1 2">
    <name type="scientific">Blautia wexlerae</name>
    <dbReference type="NCBI Taxonomy" id="418240"/>
    <lineage>
        <taxon>Bacteria</taxon>
        <taxon>Bacillati</taxon>
        <taxon>Bacillota</taxon>
        <taxon>Clostridia</taxon>
        <taxon>Lachnospirales</taxon>
        <taxon>Lachnospiraceae</taxon>
        <taxon>Blautia</taxon>
    </lineage>
</organism>